<dbReference type="RefSeq" id="WP_227896200.1">
    <property type="nucleotide sequence ID" value="NZ_CP099466.1"/>
</dbReference>
<dbReference type="Pfam" id="PF00196">
    <property type="entry name" value="GerE"/>
    <property type="match status" value="1"/>
</dbReference>
<gene>
    <name evidence="8" type="ORF">LJ757_10980</name>
</gene>
<keyword evidence="9" id="KW-1185">Reference proteome</keyword>
<keyword evidence="3" id="KW-0238">DNA-binding</keyword>
<feature type="domain" description="Response regulatory" evidence="7">
    <location>
        <begin position="3"/>
        <end position="121"/>
    </location>
</feature>
<dbReference type="PANTHER" id="PTHR43214">
    <property type="entry name" value="TWO-COMPONENT RESPONSE REGULATOR"/>
    <property type="match status" value="1"/>
</dbReference>
<evidence type="ECO:0000259" key="7">
    <source>
        <dbReference type="PROSITE" id="PS50110"/>
    </source>
</evidence>
<dbReference type="InterPro" id="IPR039420">
    <property type="entry name" value="WalR-like"/>
</dbReference>
<evidence type="ECO:0000256" key="5">
    <source>
        <dbReference type="PROSITE-ProRule" id="PRU00169"/>
    </source>
</evidence>
<dbReference type="SUPFAM" id="SSF46894">
    <property type="entry name" value="C-terminal effector domain of the bipartite response regulators"/>
    <property type="match status" value="1"/>
</dbReference>
<dbReference type="PANTHER" id="PTHR43214:SF24">
    <property type="entry name" value="TRANSCRIPTIONAL REGULATORY PROTEIN NARL-RELATED"/>
    <property type="match status" value="1"/>
</dbReference>
<dbReference type="EMBL" id="JAJFZV010000011">
    <property type="protein sequence ID" value="MCC3298327.1"/>
    <property type="molecule type" value="Genomic_DNA"/>
</dbReference>
<evidence type="ECO:0000256" key="4">
    <source>
        <dbReference type="ARBA" id="ARBA00023163"/>
    </source>
</evidence>
<dbReference type="InterPro" id="IPR000792">
    <property type="entry name" value="Tscrpt_reg_LuxR_C"/>
</dbReference>
<evidence type="ECO:0000256" key="1">
    <source>
        <dbReference type="ARBA" id="ARBA00022553"/>
    </source>
</evidence>
<feature type="domain" description="HTH luxR-type" evidence="6">
    <location>
        <begin position="148"/>
        <end position="213"/>
    </location>
</feature>
<evidence type="ECO:0000256" key="2">
    <source>
        <dbReference type="ARBA" id="ARBA00023015"/>
    </source>
</evidence>
<dbReference type="GO" id="GO:0000160">
    <property type="term" value="P:phosphorelay signal transduction system"/>
    <property type="evidence" value="ECO:0007669"/>
    <property type="project" value="InterPro"/>
</dbReference>
<dbReference type="Gene3D" id="3.40.50.2300">
    <property type="match status" value="1"/>
</dbReference>
<dbReference type="InterPro" id="IPR016032">
    <property type="entry name" value="Sig_transdc_resp-reg_C-effctor"/>
</dbReference>
<keyword evidence="4" id="KW-0804">Transcription</keyword>
<name>A0A9X1MG68_9MICC</name>
<dbReference type="InterPro" id="IPR001789">
    <property type="entry name" value="Sig_transdc_resp-reg_receiver"/>
</dbReference>
<evidence type="ECO:0000256" key="3">
    <source>
        <dbReference type="ARBA" id="ARBA00023125"/>
    </source>
</evidence>
<dbReference type="SUPFAM" id="SSF52172">
    <property type="entry name" value="CheY-like"/>
    <property type="match status" value="1"/>
</dbReference>
<dbReference type="PRINTS" id="PR00038">
    <property type="entry name" value="HTHLUXR"/>
</dbReference>
<accession>A0A9X1MG68</accession>
<keyword evidence="1 5" id="KW-0597">Phosphoprotein</keyword>
<dbReference type="InterPro" id="IPR011006">
    <property type="entry name" value="CheY-like_superfamily"/>
</dbReference>
<dbReference type="Pfam" id="PF00072">
    <property type="entry name" value="Response_reg"/>
    <property type="match status" value="1"/>
</dbReference>
<dbReference type="PROSITE" id="PS50110">
    <property type="entry name" value="RESPONSE_REGULATORY"/>
    <property type="match status" value="1"/>
</dbReference>
<dbReference type="SMART" id="SM00421">
    <property type="entry name" value="HTH_LUXR"/>
    <property type="match status" value="1"/>
</dbReference>
<dbReference type="GO" id="GO:0006355">
    <property type="term" value="P:regulation of DNA-templated transcription"/>
    <property type="evidence" value="ECO:0007669"/>
    <property type="project" value="InterPro"/>
</dbReference>
<feature type="modified residue" description="4-aspartylphosphate" evidence="5">
    <location>
        <position position="54"/>
    </location>
</feature>
<evidence type="ECO:0000313" key="8">
    <source>
        <dbReference type="EMBL" id="MCC3298327.1"/>
    </source>
</evidence>
<proteinExistence type="predicted"/>
<dbReference type="Proteomes" id="UP001139158">
    <property type="component" value="Unassembled WGS sequence"/>
</dbReference>
<sequence length="216" mass="23530">MITVALVDDQHLIRAGLRSLLASDRDLQVVAEASDGRRGVDTVLRTRPDVVLMDLRMPVMNGIEATRLIRAEESLAQTHVLVLTTFDDDRDVLEAVRAGAAGYLMKDAAGTELRDAVRRAASGERLLSPAILDRLLKIVASSPAAPEPDPRLSQLSERELEVLIRVGHGDTNEEIAGTLYISPATSRTYVSRILGKLGARDRTELAVIAYRSGLVR</sequence>
<dbReference type="PROSITE" id="PS50043">
    <property type="entry name" value="HTH_LUXR_2"/>
    <property type="match status" value="1"/>
</dbReference>
<organism evidence="8 9">
    <name type="scientific">Arthrobacter caoxuetaonis</name>
    <dbReference type="NCBI Taxonomy" id="2886935"/>
    <lineage>
        <taxon>Bacteria</taxon>
        <taxon>Bacillati</taxon>
        <taxon>Actinomycetota</taxon>
        <taxon>Actinomycetes</taxon>
        <taxon>Micrococcales</taxon>
        <taxon>Micrococcaceae</taxon>
        <taxon>Arthrobacter</taxon>
    </lineage>
</organism>
<dbReference type="CDD" id="cd06170">
    <property type="entry name" value="LuxR_C_like"/>
    <property type="match status" value="1"/>
</dbReference>
<protein>
    <submittedName>
        <fullName evidence="8">Response regulator transcription factor</fullName>
    </submittedName>
</protein>
<comment type="caution">
    <text evidence="8">The sequence shown here is derived from an EMBL/GenBank/DDBJ whole genome shotgun (WGS) entry which is preliminary data.</text>
</comment>
<reference evidence="8" key="1">
    <citation type="submission" date="2021-10" db="EMBL/GenBank/DDBJ databases">
        <title>Novel species in genus Arthrobacter.</title>
        <authorList>
            <person name="Liu Y."/>
        </authorList>
    </citation>
    <scope>NUCLEOTIDE SEQUENCE</scope>
    <source>
        <strain evidence="8">Zg-Y453</strain>
    </source>
</reference>
<evidence type="ECO:0000313" key="9">
    <source>
        <dbReference type="Proteomes" id="UP001139158"/>
    </source>
</evidence>
<dbReference type="GO" id="GO:0003677">
    <property type="term" value="F:DNA binding"/>
    <property type="evidence" value="ECO:0007669"/>
    <property type="project" value="UniProtKB-KW"/>
</dbReference>
<dbReference type="InterPro" id="IPR058245">
    <property type="entry name" value="NreC/VraR/RcsB-like_REC"/>
</dbReference>
<dbReference type="AlphaFoldDB" id="A0A9X1MG68"/>
<evidence type="ECO:0000259" key="6">
    <source>
        <dbReference type="PROSITE" id="PS50043"/>
    </source>
</evidence>
<dbReference type="CDD" id="cd17535">
    <property type="entry name" value="REC_NarL-like"/>
    <property type="match status" value="1"/>
</dbReference>
<keyword evidence="2" id="KW-0805">Transcription regulation</keyword>
<dbReference type="SMART" id="SM00448">
    <property type="entry name" value="REC"/>
    <property type="match status" value="1"/>
</dbReference>